<dbReference type="SUPFAM" id="SSF52096">
    <property type="entry name" value="ClpP/crotonase"/>
    <property type="match status" value="1"/>
</dbReference>
<evidence type="ECO:0000313" key="5">
    <source>
        <dbReference type="EMBL" id="CAD9444954.1"/>
    </source>
</evidence>
<evidence type="ECO:0000256" key="2">
    <source>
        <dbReference type="ARBA" id="ARBA00011915"/>
    </source>
</evidence>
<dbReference type="Pfam" id="PF16113">
    <property type="entry name" value="ECH_2"/>
    <property type="match status" value="1"/>
</dbReference>
<keyword evidence="3" id="KW-0378">Hydrolase</keyword>
<evidence type="ECO:0000256" key="1">
    <source>
        <dbReference type="ARBA" id="ARBA00001709"/>
    </source>
</evidence>
<dbReference type="CDD" id="cd06558">
    <property type="entry name" value="crotonase-like"/>
    <property type="match status" value="1"/>
</dbReference>
<accession>A0A7S2D716</accession>
<reference evidence="5" key="1">
    <citation type="submission" date="2021-01" db="EMBL/GenBank/DDBJ databases">
        <authorList>
            <person name="Corre E."/>
            <person name="Pelletier E."/>
            <person name="Niang G."/>
            <person name="Scheremetjew M."/>
            <person name="Finn R."/>
            <person name="Kale V."/>
            <person name="Holt S."/>
            <person name="Cochrane G."/>
            <person name="Meng A."/>
            <person name="Brown T."/>
            <person name="Cohen L."/>
        </authorList>
    </citation>
    <scope>NUCLEOTIDE SEQUENCE</scope>
    <source>
        <strain evidence="5">CCMP1381</strain>
    </source>
</reference>
<gene>
    <name evidence="5" type="ORF">DSPE1174_LOCUS19476</name>
</gene>
<feature type="domain" description="Enoyl-CoA hydratase/isomerase" evidence="4">
    <location>
        <begin position="1"/>
        <end position="274"/>
    </location>
</feature>
<proteinExistence type="predicted"/>
<dbReference type="InterPro" id="IPR045004">
    <property type="entry name" value="ECH_dom"/>
</dbReference>
<dbReference type="GO" id="GO:0006574">
    <property type="term" value="P:L-valine catabolic process"/>
    <property type="evidence" value="ECO:0007669"/>
    <property type="project" value="TreeGrafter"/>
</dbReference>
<dbReference type="EC" id="3.1.2.4" evidence="2"/>
<dbReference type="InterPro" id="IPR029045">
    <property type="entry name" value="ClpP/crotonase-like_dom_sf"/>
</dbReference>
<dbReference type="PANTHER" id="PTHR43176:SF3">
    <property type="entry name" value="3-HYDROXYISOBUTYRYL-COA HYDROLASE, MITOCHONDRIAL"/>
    <property type="match status" value="1"/>
</dbReference>
<dbReference type="GO" id="GO:0003860">
    <property type="term" value="F:3-hydroxyisobutyryl-CoA hydrolase activity"/>
    <property type="evidence" value="ECO:0007669"/>
    <property type="project" value="UniProtKB-EC"/>
</dbReference>
<dbReference type="PANTHER" id="PTHR43176">
    <property type="entry name" value="3-HYDROXYISOBUTYRYL-COA HYDROLASE-RELATED"/>
    <property type="match status" value="1"/>
</dbReference>
<evidence type="ECO:0000259" key="4">
    <source>
        <dbReference type="Pfam" id="PF16113"/>
    </source>
</evidence>
<name>A0A7S2D716_9STRA</name>
<organism evidence="5">
    <name type="scientific">Octactis speculum</name>
    <dbReference type="NCBI Taxonomy" id="3111310"/>
    <lineage>
        <taxon>Eukaryota</taxon>
        <taxon>Sar</taxon>
        <taxon>Stramenopiles</taxon>
        <taxon>Ochrophyta</taxon>
        <taxon>Dictyochophyceae</taxon>
        <taxon>Dictyochales</taxon>
        <taxon>Dictyochaceae</taxon>
        <taxon>Octactis</taxon>
    </lineage>
</organism>
<evidence type="ECO:0000256" key="3">
    <source>
        <dbReference type="ARBA" id="ARBA00022801"/>
    </source>
</evidence>
<dbReference type="InterPro" id="IPR032259">
    <property type="entry name" value="HIBYL-CoA-H"/>
</dbReference>
<dbReference type="EMBL" id="HBGS01037525">
    <property type="protein sequence ID" value="CAD9444954.1"/>
    <property type="molecule type" value="Transcribed_RNA"/>
</dbReference>
<dbReference type="Gene3D" id="3.90.226.10">
    <property type="entry name" value="2-enoyl-CoA Hydratase, Chain A, domain 1"/>
    <property type="match status" value="1"/>
</dbReference>
<comment type="catalytic activity">
    <reaction evidence="1">
        <text>3-hydroxy-2-methylpropanoyl-CoA + H2O = 3-hydroxy-2-methylpropanoate + CoA + H(+)</text>
        <dbReference type="Rhea" id="RHEA:20888"/>
        <dbReference type="ChEBI" id="CHEBI:11805"/>
        <dbReference type="ChEBI" id="CHEBI:15377"/>
        <dbReference type="ChEBI" id="CHEBI:15378"/>
        <dbReference type="ChEBI" id="CHEBI:57287"/>
        <dbReference type="ChEBI" id="CHEBI:57340"/>
        <dbReference type="EC" id="3.1.2.4"/>
    </reaction>
</comment>
<sequence length="302" mass="31777">MNYNLGVSEVPQISLWDGVVMGGGVGVSIFGEFRVATERTMFAMPETAIGLFPDVGSSAWLPHLGNGLGEYIALTGTRLHAYDLCTIGLATHYLPSASLHSFEEGLVSNTGGGAGEIDGVSTRAAVEGLLATVGGGDVPDPSVSVFGADEARGRARVAACFFDKHSVEDIITALEGLATVAPSPEDGAWAEATLNQLNGASPTSLKLTLAQIQRGRTLDLKGCLEMEFRLVQGCMRGGDFTEGVRAMLVDKDRSPRWVPSTLDAVDSTLVEAHFAPLVRELVLEPCDTGLMGGGRRVVMARL</sequence>
<dbReference type="AlphaFoldDB" id="A0A7S2D716"/>
<protein>
    <recommendedName>
        <fullName evidence="2">3-hydroxyisobutyryl-CoA hydrolase</fullName>
        <ecNumber evidence="2">3.1.2.4</ecNumber>
    </recommendedName>
</protein>